<proteinExistence type="predicted"/>
<dbReference type="GeneID" id="54576000"/>
<gene>
    <name evidence="1" type="ORF">BU26DRAFT_387923</name>
</gene>
<protein>
    <submittedName>
        <fullName evidence="1">Uncharacterized protein</fullName>
    </submittedName>
</protein>
<reference evidence="1" key="1">
    <citation type="journal article" date="2020" name="Stud. Mycol.">
        <title>101 Dothideomycetes genomes: a test case for predicting lifestyles and emergence of pathogens.</title>
        <authorList>
            <person name="Haridas S."/>
            <person name="Albert R."/>
            <person name="Binder M."/>
            <person name="Bloem J."/>
            <person name="Labutti K."/>
            <person name="Salamov A."/>
            <person name="Andreopoulos B."/>
            <person name="Baker S."/>
            <person name="Barry K."/>
            <person name="Bills G."/>
            <person name="Bluhm B."/>
            <person name="Cannon C."/>
            <person name="Castanera R."/>
            <person name="Culley D."/>
            <person name="Daum C."/>
            <person name="Ezra D."/>
            <person name="Gonzalez J."/>
            <person name="Henrissat B."/>
            <person name="Kuo A."/>
            <person name="Liang C."/>
            <person name="Lipzen A."/>
            <person name="Lutzoni F."/>
            <person name="Magnuson J."/>
            <person name="Mondo S."/>
            <person name="Nolan M."/>
            <person name="Ohm R."/>
            <person name="Pangilinan J."/>
            <person name="Park H.-J."/>
            <person name="Ramirez L."/>
            <person name="Alfaro M."/>
            <person name="Sun H."/>
            <person name="Tritt A."/>
            <person name="Yoshinaga Y."/>
            <person name="Zwiers L.-H."/>
            <person name="Turgeon B."/>
            <person name="Goodwin S."/>
            <person name="Spatafora J."/>
            <person name="Crous P."/>
            <person name="Grigoriev I."/>
        </authorList>
    </citation>
    <scope>NUCLEOTIDE SEQUENCE</scope>
    <source>
        <strain evidence="1">CBS 122368</strain>
    </source>
</reference>
<dbReference type="EMBL" id="ML987192">
    <property type="protein sequence ID" value="KAF2252512.1"/>
    <property type="molecule type" value="Genomic_DNA"/>
</dbReference>
<evidence type="ECO:0000313" key="1">
    <source>
        <dbReference type="EMBL" id="KAF2252512.1"/>
    </source>
</evidence>
<organism evidence="1 2">
    <name type="scientific">Trematosphaeria pertusa</name>
    <dbReference type="NCBI Taxonomy" id="390896"/>
    <lineage>
        <taxon>Eukaryota</taxon>
        <taxon>Fungi</taxon>
        <taxon>Dikarya</taxon>
        <taxon>Ascomycota</taxon>
        <taxon>Pezizomycotina</taxon>
        <taxon>Dothideomycetes</taxon>
        <taxon>Pleosporomycetidae</taxon>
        <taxon>Pleosporales</taxon>
        <taxon>Massarineae</taxon>
        <taxon>Trematosphaeriaceae</taxon>
        <taxon>Trematosphaeria</taxon>
    </lineage>
</organism>
<dbReference type="AlphaFoldDB" id="A0A6A6IRS5"/>
<accession>A0A6A6IRS5</accession>
<evidence type="ECO:0000313" key="2">
    <source>
        <dbReference type="Proteomes" id="UP000800094"/>
    </source>
</evidence>
<keyword evidence="2" id="KW-1185">Reference proteome</keyword>
<feature type="non-terminal residue" evidence="1">
    <location>
        <position position="125"/>
    </location>
</feature>
<dbReference type="Proteomes" id="UP000800094">
    <property type="component" value="Unassembled WGS sequence"/>
</dbReference>
<dbReference type="OrthoDB" id="3747946at2759"/>
<name>A0A6A6IRS5_9PLEO</name>
<dbReference type="RefSeq" id="XP_033687516.1">
    <property type="nucleotide sequence ID" value="XM_033822670.1"/>
</dbReference>
<sequence>MCLCTQYDSATCGHSWISMSQPCGFCSDLLNCPRRQTVQTLIAPPMTCPQCNGGFCDGETMQMIQGPWGCNQLIRSHWGGSEVIPGYWGGAQLQQQHWGPRPMIPGDWCGDYRLSGPYGSSSRLM</sequence>